<evidence type="ECO:0000256" key="4">
    <source>
        <dbReference type="ARBA" id="ARBA00022729"/>
    </source>
</evidence>
<name>A0A9D2J4Q0_9MICO</name>
<dbReference type="PIRSF" id="PIRSF002741">
    <property type="entry name" value="MppA"/>
    <property type="match status" value="1"/>
</dbReference>
<dbReference type="GO" id="GO:0030313">
    <property type="term" value="C:cell envelope"/>
    <property type="evidence" value="ECO:0007669"/>
    <property type="project" value="UniProtKB-SubCell"/>
</dbReference>
<sequence>MSRHTPLWKTPIDRRALFGLAGAGAGALALSSCGMQTTDEGDGEGGSSAIRAAFDRPILDLNPFGSANVEQATLLAAALIFDSLVTRTDDGFEPRLAAEWEQPDENTWVFTLADVTYHDDQPVTAEDVKACIENIAAGSTPQAALWNALDAVEATDETTVTITTTSPVGTMLSNLSLISIVPADKVEDASFFATSPVGSGPFEVESFTASDHLNLTAVEDYWNGAAASSRLEIPYIPENSTRLTALKTGEVDVTWSIPPDQLAELEEPGVEVVTGPSFVNYFNWFNSSREPFTDVRVRRAMWMAIDVEQVVSDLFGDSAELATAPIPSPVFGYSAQDPYPYDPDQARELLAEAGLADGFSTHVMWAQGVAPQARPLAESFASYWNEIGVTVELQELEQAQWLDRLLALDWDMELQNAGNATGDADYTLGRLYSTEANRMGYSNPELDEILTGARSTTDQDQRAELYAQACKIIWDDAVGIFPLDPLATYGVREGIEGLEPAPNNQPDFVPVHRSA</sequence>
<dbReference type="EMBL" id="DXBY01000166">
    <property type="protein sequence ID" value="HIZ36082.1"/>
    <property type="molecule type" value="Genomic_DNA"/>
</dbReference>
<reference evidence="6" key="2">
    <citation type="submission" date="2021-04" db="EMBL/GenBank/DDBJ databases">
        <authorList>
            <person name="Gilroy R."/>
        </authorList>
    </citation>
    <scope>NUCLEOTIDE SEQUENCE</scope>
    <source>
        <strain evidence="6">ChiGjej4B4-7305</strain>
    </source>
</reference>
<dbReference type="SUPFAM" id="SSF53850">
    <property type="entry name" value="Periplasmic binding protein-like II"/>
    <property type="match status" value="1"/>
</dbReference>
<dbReference type="Gene3D" id="3.90.76.10">
    <property type="entry name" value="Dipeptide-binding Protein, Domain 1"/>
    <property type="match status" value="1"/>
</dbReference>
<comment type="subcellular location">
    <subcellularLocation>
        <location evidence="1">Cell envelope</location>
    </subcellularLocation>
</comment>
<dbReference type="GO" id="GO:1904680">
    <property type="term" value="F:peptide transmembrane transporter activity"/>
    <property type="evidence" value="ECO:0007669"/>
    <property type="project" value="TreeGrafter"/>
</dbReference>
<dbReference type="InterPro" id="IPR006311">
    <property type="entry name" value="TAT_signal"/>
</dbReference>
<dbReference type="InterPro" id="IPR039424">
    <property type="entry name" value="SBP_5"/>
</dbReference>
<feature type="domain" description="Solute-binding protein family 5" evidence="5">
    <location>
        <begin position="92"/>
        <end position="435"/>
    </location>
</feature>
<dbReference type="AlphaFoldDB" id="A0A9D2J4Q0"/>
<proteinExistence type="inferred from homology"/>
<evidence type="ECO:0000259" key="5">
    <source>
        <dbReference type="Pfam" id="PF00496"/>
    </source>
</evidence>
<dbReference type="Pfam" id="PF00496">
    <property type="entry name" value="SBP_bac_5"/>
    <property type="match status" value="1"/>
</dbReference>
<dbReference type="PANTHER" id="PTHR30290">
    <property type="entry name" value="PERIPLASMIC BINDING COMPONENT OF ABC TRANSPORTER"/>
    <property type="match status" value="1"/>
</dbReference>
<dbReference type="PROSITE" id="PS51318">
    <property type="entry name" value="TAT"/>
    <property type="match status" value="1"/>
</dbReference>
<dbReference type="GO" id="GO:0042597">
    <property type="term" value="C:periplasmic space"/>
    <property type="evidence" value="ECO:0007669"/>
    <property type="project" value="UniProtKB-ARBA"/>
</dbReference>
<keyword evidence="3" id="KW-0813">Transport</keyword>
<dbReference type="Gene3D" id="3.10.105.10">
    <property type="entry name" value="Dipeptide-binding Protein, Domain 3"/>
    <property type="match status" value="1"/>
</dbReference>
<dbReference type="GO" id="GO:0043190">
    <property type="term" value="C:ATP-binding cassette (ABC) transporter complex"/>
    <property type="evidence" value="ECO:0007669"/>
    <property type="project" value="InterPro"/>
</dbReference>
<organism evidence="6 7">
    <name type="scientific">Candidatus Ruania gallistercoris</name>
    <dbReference type="NCBI Taxonomy" id="2838746"/>
    <lineage>
        <taxon>Bacteria</taxon>
        <taxon>Bacillati</taxon>
        <taxon>Actinomycetota</taxon>
        <taxon>Actinomycetes</taxon>
        <taxon>Micrococcales</taxon>
        <taxon>Ruaniaceae</taxon>
        <taxon>Ruania</taxon>
    </lineage>
</organism>
<dbReference type="GO" id="GO:0015833">
    <property type="term" value="P:peptide transport"/>
    <property type="evidence" value="ECO:0007669"/>
    <property type="project" value="TreeGrafter"/>
</dbReference>
<dbReference type="PROSITE" id="PS51257">
    <property type="entry name" value="PROKAR_LIPOPROTEIN"/>
    <property type="match status" value="1"/>
</dbReference>
<evidence type="ECO:0000256" key="1">
    <source>
        <dbReference type="ARBA" id="ARBA00004196"/>
    </source>
</evidence>
<dbReference type="InterPro" id="IPR000914">
    <property type="entry name" value="SBP_5_dom"/>
</dbReference>
<comment type="caution">
    <text evidence="6">The sequence shown here is derived from an EMBL/GenBank/DDBJ whole genome shotgun (WGS) entry which is preliminary data.</text>
</comment>
<evidence type="ECO:0000313" key="7">
    <source>
        <dbReference type="Proteomes" id="UP000824037"/>
    </source>
</evidence>
<gene>
    <name evidence="6" type="ORF">H9815_09915</name>
</gene>
<dbReference type="PANTHER" id="PTHR30290:SF10">
    <property type="entry name" value="PERIPLASMIC OLIGOPEPTIDE-BINDING PROTEIN-RELATED"/>
    <property type="match status" value="1"/>
</dbReference>
<keyword evidence="4" id="KW-0732">Signal</keyword>
<dbReference type="Gene3D" id="3.40.190.10">
    <property type="entry name" value="Periplasmic binding protein-like II"/>
    <property type="match status" value="1"/>
</dbReference>
<accession>A0A9D2J4Q0</accession>
<dbReference type="Proteomes" id="UP000824037">
    <property type="component" value="Unassembled WGS sequence"/>
</dbReference>
<evidence type="ECO:0000256" key="3">
    <source>
        <dbReference type="ARBA" id="ARBA00022448"/>
    </source>
</evidence>
<comment type="similarity">
    <text evidence="2">Belongs to the bacterial solute-binding protein 5 family.</text>
</comment>
<evidence type="ECO:0000313" key="6">
    <source>
        <dbReference type="EMBL" id="HIZ36082.1"/>
    </source>
</evidence>
<protein>
    <recommendedName>
        <fullName evidence="5">Solute-binding protein family 5 domain-containing protein</fullName>
    </recommendedName>
</protein>
<dbReference type="InterPro" id="IPR030678">
    <property type="entry name" value="Peptide/Ni-bd"/>
</dbReference>
<evidence type="ECO:0000256" key="2">
    <source>
        <dbReference type="ARBA" id="ARBA00005695"/>
    </source>
</evidence>
<reference evidence="6" key="1">
    <citation type="journal article" date="2021" name="PeerJ">
        <title>Extensive microbial diversity within the chicken gut microbiome revealed by metagenomics and culture.</title>
        <authorList>
            <person name="Gilroy R."/>
            <person name="Ravi A."/>
            <person name="Getino M."/>
            <person name="Pursley I."/>
            <person name="Horton D.L."/>
            <person name="Alikhan N.F."/>
            <person name="Baker D."/>
            <person name="Gharbi K."/>
            <person name="Hall N."/>
            <person name="Watson M."/>
            <person name="Adriaenssens E.M."/>
            <person name="Foster-Nyarko E."/>
            <person name="Jarju S."/>
            <person name="Secka A."/>
            <person name="Antonio M."/>
            <person name="Oren A."/>
            <person name="Chaudhuri R.R."/>
            <person name="La Ragione R."/>
            <person name="Hildebrand F."/>
            <person name="Pallen M.J."/>
        </authorList>
    </citation>
    <scope>NUCLEOTIDE SEQUENCE</scope>
    <source>
        <strain evidence="6">ChiGjej4B4-7305</strain>
    </source>
</reference>